<dbReference type="Proteomes" id="UP001516400">
    <property type="component" value="Unassembled WGS sequence"/>
</dbReference>
<dbReference type="PANTHER" id="PTHR19302">
    <property type="entry name" value="GAMMA TUBULIN COMPLEX PROTEIN"/>
    <property type="match status" value="1"/>
</dbReference>
<accession>A0ABD2P4L2</accession>
<organism evidence="7 8">
    <name type="scientific">Cryptolaemus montrouzieri</name>
    <dbReference type="NCBI Taxonomy" id="559131"/>
    <lineage>
        <taxon>Eukaryota</taxon>
        <taxon>Metazoa</taxon>
        <taxon>Ecdysozoa</taxon>
        <taxon>Arthropoda</taxon>
        <taxon>Hexapoda</taxon>
        <taxon>Insecta</taxon>
        <taxon>Pterygota</taxon>
        <taxon>Neoptera</taxon>
        <taxon>Endopterygota</taxon>
        <taxon>Coleoptera</taxon>
        <taxon>Polyphaga</taxon>
        <taxon>Cucujiformia</taxon>
        <taxon>Coccinelloidea</taxon>
        <taxon>Coccinellidae</taxon>
        <taxon>Scymninae</taxon>
        <taxon>Scymnini</taxon>
        <taxon>Cryptolaemus</taxon>
    </lineage>
</organism>
<name>A0ABD2P4L2_9CUCU</name>
<dbReference type="GO" id="GO:0005874">
    <property type="term" value="C:microtubule"/>
    <property type="evidence" value="ECO:0007669"/>
    <property type="project" value="UniProtKB-KW"/>
</dbReference>
<evidence type="ECO:0000256" key="4">
    <source>
        <dbReference type="ARBA" id="ARBA00023212"/>
    </source>
</evidence>
<comment type="similarity">
    <text evidence="5">Belongs to the TUBGCP family.</text>
</comment>
<sequence>MIHETLFYLFNKPNISEDDYSNLFELHEFLHPAEKNLLLKILEIPRRYHKIVGFNRAVHSQIYKKDDKSDSPEYENLPQGLYIKAFACGLEKALEPYRKEIINLENKFLQNPQLPLTYILSAIDGYKMLFDDLYSMIEVIITENLCGCLLIGRLQKYLHSGYDTTSNAANIIIKTINTTFFHQLSNWIIYGEIIDTYDEFLSKMKNVLILTFYTLRSWMSKVLLLILQNK</sequence>
<keyword evidence="3 5" id="KW-0493">Microtubule</keyword>
<keyword evidence="2 5" id="KW-0963">Cytoplasm</keyword>
<gene>
    <name evidence="7" type="ORF">HHI36_000422</name>
</gene>
<dbReference type="AlphaFoldDB" id="A0ABD2P4L2"/>
<dbReference type="InterPro" id="IPR041470">
    <property type="entry name" value="GCP_N"/>
</dbReference>
<comment type="caution">
    <text evidence="7">The sequence shown here is derived from an EMBL/GenBank/DDBJ whole genome shotgun (WGS) entry which is preliminary data.</text>
</comment>
<dbReference type="GO" id="GO:0005815">
    <property type="term" value="C:microtubule organizing center"/>
    <property type="evidence" value="ECO:0007669"/>
    <property type="project" value="UniProtKB-SubCell"/>
</dbReference>
<dbReference type="EMBL" id="JABFTP020000185">
    <property type="protein sequence ID" value="KAL3285904.1"/>
    <property type="molecule type" value="Genomic_DNA"/>
</dbReference>
<keyword evidence="8" id="KW-1185">Reference proteome</keyword>
<feature type="domain" description="Gamma tubulin complex component protein N-terminal" evidence="6">
    <location>
        <begin position="17"/>
        <end position="201"/>
    </location>
</feature>
<proteinExistence type="inferred from homology"/>
<evidence type="ECO:0000256" key="5">
    <source>
        <dbReference type="RuleBase" id="RU363050"/>
    </source>
</evidence>
<evidence type="ECO:0000313" key="7">
    <source>
        <dbReference type="EMBL" id="KAL3285904.1"/>
    </source>
</evidence>
<dbReference type="InterPro" id="IPR007259">
    <property type="entry name" value="GCP"/>
</dbReference>
<evidence type="ECO:0000313" key="8">
    <source>
        <dbReference type="Proteomes" id="UP001516400"/>
    </source>
</evidence>
<evidence type="ECO:0000256" key="1">
    <source>
        <dbReference type="ARBA" id="ARBA00004267"/>
    </source>
</evidence>
<protein>
    <recommendedName>
        <fullName evidence="5">Gamma-tubulin complex component</fullName>
    </recommendedName>
</protein>
<reference evidence="7 8" key="1">
    <citation type="journal article" date="2021" name="BMC Biol.">
        <title>Horizontally acquired antibacterial genes associated with adaptive radiation of ladybird beetles.</title>
        <authorList>
            <person name="Li H.S."/>
            <person name="Tang X.F."/>
            <person name="Huang Y.H."/>
            <person name="Xu Z.Y."/>
            <person name="Chen M.L."/>
            <person name="Du X.Y."/>
            <person name="Qiu B.Y."/>
            <person name="Chen P.T."/>
            <person name="Zhang W."/>
            <person name="Slipinski A."/>
            <person name="Escalona H.E."/>
            <person name="Waterhouse R.M."/>
            <person name="Zwick A."/>
            <person name="Pang H."/>
        </authorList>
    </citation>
    <scope>NUCLEOTIDE SEQUENCE [LARGE SCALE GENOMIC DNA]</scope>
    <source>
        <strain evidence="7">SYSU2018</strain>
    </source>
</reference>
<dbReference type="Pfam" id="PF17681">
    <property type="entry name" value="GCP_N_terminal"/>
    <property type="match status" value="1"/>
</dbReference>
<evidence type="ECO:0000259" key="6">
    <source>
        <dbReference type="Pfam" id="PF17681"/>
    </source>
</evidence>
<evidence type="ECO:0000256" key="2">
    <source>
        <dbReference type="ARBA" id="ARBA00022490"/>
    </source>
</evidence>
<dbReference type="PANTHER" id="PTHR19302:SF27">
    <property type="entry name" value="GAMMA-TUBULIN COMPLEX COMPONENT 4"/>
    <property type="match status" value="1"/>
</dbReference>
<keyword evidence="4 5" id="KW-0206">Cytoskeleton</keyword>
<evidence type="ECO:0000256" key="3">
    <source>
        <dbReference type="ARBA" id="ARBA00022701"/>
    </source>
</evidence>
<comment type="subcellular location">
    <subcellularLocation>
        <location evidence="1 5">Cytoplasm</location>
        <location evidence="1 5">Cytoskeleton</location>
        <location evidence="1 5">Microtubule organizing center</location>
    </subcellularLocation>
</comment>